<feature type="active site" description="Proton donor" evidence="12">
    <location>
        <position position="59"/>
    </location>
</feature>
<dbReference type="Proteomes" id="UP001198182">
    <property type="component" value="Unassembled WGS sequence"/>
</dbReference>
<dbReference type="EMBL" id="JAJEQR010000001">
    <property type="protein sequence ID" value="MCC2229433.1"/>
    <property type="molecule type" value="Genomic_DNA"/>
</dbReference>
<keyword evidence="18" id="KW-1185">Reference proteome</keyword>
<evidence type="ECO:0000256" key="11">
    <source>
        <dbReference type="ARBA" id="ARBA00049558"/>
    </source>
</evidence>
<dbReference type="InterPro" id="IPR050202">
    <property type="entry name" value="Cyt/Deoxycyt_deaminase"/>
</dbReference>
<feature type="binding site" evidence="14">
    <location>
        <position position="94"/>
    </location>
    <ligand>
        <name>Zn(2+)</name>
        <dbReference type="ChEBI" id="CHEBI:29105"/>
        <note>catalytic</note>
    </ligand>
</feature>
<dbReference type="SUPFAM" id="SSF53927">
    <property type="entry name" value="Cytidine deaminase-like"/>
    <property type="match status" value="1"/>
</dbReference>
<dbReference type="InterPro" id="IPR002125">
    <property type="entry name" value="CMP_dCMP_dom"/>
</dbReference>
<name>A0AAE3JDU9_9FIRM</name>
<dbReference type="NCBIfam" id="NF004064">
    <property type="entry name" value="PRK05578.1"/>
    <property type="match status" value="1"/>
</dbReference>
<feature type="domain" description="CMP/dCMP-type deaminase" evidence="16">
    <location>
        <begin position="5"/>
        <end position="136"/>
    </location>
</feature>
<comment type="caution">
    <text evidence="17">The sequence shown here is derived from an EMBL/GenBank/DDBJ whole genome shotgun (WGS) entry which is preliminary data.</text>
</comment>
<dbReference type="Pfam" id="PF00383">
    <property type="entry name" value="dCMP_cyt_deam_1"/>
    <property type="match status" value="1"/>
</dbReference>
<evidence type="ECO:0000256" key="3">
    <source>
        <dbReference type="ARBA" id="ARBA00006576"/>
    </source>
</evidence>
<evidence type="ECO:0000256" key="6">
    <source>
        <dbReference type="ARBA" id="ARBA00022723"/>
    </source>
</evidence>
<dbReference type="InterPro" id="IPR016192">
    <property type="entry name" value="APOBEC/CMP_deaminase_Zn-bd"/>
</dbReference>
<dbReference type="FunFam" id="3.40.140.10:FF:000008">
    <property type="entry name" value="Cytidine deaminase"/>
    <property type="match status" value="1"/>
</dbReference>
<dbReference type="PANTHER" id="PTHR11644:SF2">
    <property type="entry name" value="CYTIDINE DEAMINASE"/>
    <property type="match status" value="1"/>
</dbReference>
<dbReference type="GO" id="GO:0042802">
    <property type="term" value="F:identical protein binding"/>
    <property type="evidence" value="ECO:0007669"/>
    <property type="project" value="UniProtKB-ARBA"/>
</dbReference>
<evidence type="ECO:0000256" key="9">
    <source>
        <dbReference type="ARBA" id="ARBA00032005"/>
    </source>
</evidence>
<dbReference type="NCBIfam" id="TIGR01354">
    <property type="entry name" value="cyt_deam_tetra"/>
    <property type="match status" value="1"/>
</dbReference>
<evidence type="ECO:0000256" key="8">
    <source>
        <dbReference type="ARBA" id="ARBA00022833"/>
    </source>
</evidence>
<evidence type="ECO:0000256" key="5">
    <source>
        <dbReference type="ARBA" id="ARBA00018266"/>
    </source>
</evidence>
<evidence type="ECO:0000256" key="7">
    <source>
        <dbReference type="ARBA" id="ARBA00022801"/>
    </source>
</evidence>
<evidence type="ECO:0000256" key="4">
    <source>
        <dbReference type="ARBA" id="ARBA00012783"/>
    </source>
</evidence>
<evidence type="ECO:0000256" key="2">
    <source>
        <dbReference type="ARBA" id="ARBA00003949"/>
    </source>
</evidence>
<dbReference type="AlphaFoldDB" id="A0AAE3JDU9"/>
<reference evidence="17" key="1">
    <citation type="submission" date="2021-10" db="EMBL/GenBank/DDBJ databases">
        <title>Anaerobic single-cell dispensing facilitates the cultivation of human gut bacteria.</title>
        <authorList>
            <person name="Afrizal A."/>
        </authorList>
    </citation>
    <scope>NUCLEOTIDE SEQUENCE</scope>
    <source>
        <strain evidence="17">CLA-AA-H215</strain>
    </source>
</reference>
<comment type="catalytic activity">
    <reaction evidence="10 15">
        <text>2'-deoxycytidine + H2O + H(+) = 2'-deoxyuridine + NH4(+)</text>
        <dbReference type="Rhea" id="RHEA:13433"/>
        <dbReference type="ChEBI" id="CHEBI:15377"/>
        <dbReference type="ChEBI" id="CHEBI:15378"/>
        <dbReference type="ChEBI" id="CHEBI:15698"/>
        <dbReference type="ChEBI" id="CHEBI:16450"/>
        <dbReference type="ChEBI" id="CHEBI:28938"/>
        <dbReference type="EC" id="3.5.4.5"/>
    </reaction>
</comment>
<dbReference type="InterPro" id="IPR006262">
    <property type="entry name" value="Cyt_deam_tetra"/>
</dbReference>
<feature type="binding site" evidence="14">
    <location>
        <position position="57"/>
    </location>
    <ligand>
        <name>Zn(2+)</name>
        <dbReference type="ChEBI" id="CHEBI:29105"/>
        <note>catalytic</note>
    </ligand>
</feature>
<protein>
    <recommendedName>
        <fullName evidence="5 15">Cytidine deaminase</fullName>
        <ecNumber evidence="4 15">3.5.4.5</ecNumber>
    </recommendedName>
    <alternativeName>
        <fullName evidence="9 15">Cytidine aminohydrolase</fullName>
    </alternativeName>
</protein>
<comment type="catalytic activity">
    <reaction evidence="11 15">
        <text>cytidine + H2O + H(+) = uridine + NH4(+)</text>
        <dbReference type="Rhea" id="RHEA:16069"/>
        <dbReference type="ChEBI" id="CHEBI:15377"/>
        <dbReference type="ChEBI" id="CHEBI:15378"/>
        <dbReference type="ChEBI" id="CHEBI:16704"/>
        <dbReference type="ChEBI" id="CHEBI:17562"/>
        <dbReference type="ChEBI" id="CHEBI:28938"/>
        <dbReference type="EC" id="3.5.4.5"/>
    </reaction>
</comment>
<accession>A0AAE3JDU9</accession>
<dbReference type="GO" id="GO:0055086">
    <property type="term" value="P:nucleobase-containing small molecule metabolic process"/>
    <property type="evidence" value="ECO:0007669"/>
    <property type="project" value="UniProtKB-ARBA"/>
</dbReference>
<keyword evidence="6 14" id="KW-0479">Metal-binding</keyword>
<gene>
    <name evidence="17" type="ORF">LKD81_00265</name>
</gene>
<evidence type="ECO:0000313" key="18">
    <source>
        <dbReference type="Proteomes" id="UP001198182"/>
    </source>
</evidence>
<dbReference type="InterPro" id="IPR016193">
    <property type="entry name" value="Cytidine_deaminase-like"/>
</dbReference>
<feature type="binding site" evidence="14">
    <location>
        <position position="97"/>
    </location>
    <ligand>
        <name>Zn(2+)</name>
        <dbReference type="ChEBI" id="CHEBI:29105"/>
        <note>catalytic</note>
    </ligand>
</feature>
<dbReference type="GO" id="GO:0005829">
    <property type="term" value="C:cytosol"/>
    <property type="evidence" value="ECO:0007669"/>
    <property type="project" value="TreeGrafter"/>
</dbReference>
<sequence length="148" mass="16111">MQNKEKKIELIRRAAEMLPLAYVPYSHFHVGAALLGSDGKIYTGCNIENASYGATNCAERTALFKAISEGCQSFQAIAIVGGMDGEITDFTPPCGICRQVLEEFCDSDGFEVILARPGEVKTWLLKELLPLAFSGDNLETTDEKTGEV</sequence>
<evidence type="ECO:0000313" key="17">
    <source>
        <dbReference type="EMBL" id="MCC2229433.1"/>
    </source>
</evidence>
<comment type="similarity">
    <text evidence="3 15">Belongs to the cytidine and deoxycytidylate deaminase family.</text>
</comment>
<evidence type="ECO:0000256" key="14">
    <source>
        <dbReference type="PIRSR" id="PIRSR606262-3"/>
    </source>
</evidence>
<keyword evidence="8 14" id="KW-0862">Zinc</keyword>
<organism evidence="17 18">
    <name type="scientific">Hominifimenecus microfluidus</name>
    <dbReference type="NCBI Taxonomy" id="2885348"/>
    <lineage>
        <taxon>Bacteria</taxon>
        <taxon>Bacillati</taxon>
        <taxon>Bacillota</taxon>
        <taxon>Clostridia</taxon>
        <taxon>Lachnospirales</taxon>
        <taxon>Lachnospiraceae</taxon>
        <taxon>Hominifimenecus</taxon>
    </lineage>
</organism>
<dbReference type="GO" id="GO:0008270">
    <property type="term" value="F:zinc ion binding"/>
    <property type="evidence" value="ECO:0007669"/>
    <property type="project" value="UniProtKB-UniRule"/>
</dbReference>
<dbReference type="GO" id="GO:0004126">
    <property type="term" value="F:cytidine deaminase activity"/>
    <property type="evidence" value="ECO:0007669"/>
    <property type="project" value="UniProtKB-UniRule"/>
</dbReference>
<evidence type="ECO:0000256" key="10">
    <source>
        <dbReference type="ARBA" id="ARBA00049252"/>
    </source>
</evidence>
<dbReference type="Gene3D" id="3.40.140.10">
    <property type="entry name" value="Cytidine Deaminase, domain 2"/>
    <property type="match status" value="1"/>
</dbReference>
<comment type="function">
    <text evidence="2 15">This enzyme scavenges exogenous and endogenous cytidine and 2'-deoxycytidine for UMP synthesis.</text>
</comment>
<evidence type="ECO:0000256" key="12">
    <source>
        <dbReference type="PIRSR" id="PIRSR606262-1"/>
    </source>
</evidence>
<dbReference type="RefSeq" id="WP_308452269.1">
    <property type="nucleotide sequence ID" value="NZ_JAJEQR010000001.1"/>
</dbReference>
<dbReference type="PROSITE" id="PS51747">
    <property type="entry name" value="CYT_DCMP_DEAMINASES_2"/>
    <property type="match status" value="1"/>
</dbReference>
<evidence type="ECO:0000256" key="13">
    <source>
        <dbReference type="PIRSR" id="PIRSR606262-2"/>
    </source>
</evidence>
<keyword evidence="7 15" id="KW-0378">Hydrolase</keyword>
<feature type="binding site" evidence="13">
    <location>
        <begin position="46"/>
        <end position="52"/>
    </location>
    <ligand>
        <name>substrate</name>
    </ligand>
</feature>
<dbReference type="PROSITE" id="PS00903">
    <property type="entry name" value="CYT_DCMP_DEAMINASES_1"/>
    <property type="match status" value="1"/>
</dbReference>
<evidence type="ECO:0000256" key="15">
    <source>
        <dbReference type="RuleBase" id="RU364006"/>
    </source>
</evidence>
<dbReference type="CDD" id="cd01283">
    <property type="entry name" value="cytidine_deaminase"/>
    <property type="match status" value="1"/>
</dbReference>
<proteinExistence type="inferred from homology"/>
<dbReference type="EC" id="3.5.4.5" evidence="4 15"/>
<dbReference type="PANTHER" id="PTHR11644">
    <property type="entry name" value="CYTIDINE DEAMINASE"/>
    <property type="match status" value="1"/>
</dbReference>
<dbReference type="GO" id="GO:0072527">
    <property type="term" value="P:pyrimidine-containing compound metabolic process"/>
    <property type="evidence" value="ECO:0007669"/>
    <property type="project" value="UniProtKB-ARBA"/>
</dbReference>
<evidence type="ECO:0000259" key="16">
    <source>
        <dbReference type="PROSITE" id="PS51747"/>
    </source>
</evidence>
<comment type="cofactor">
    <cofactor evidence="1 14 15">
        <name>Zn(2+)</name>
        <dbReference type="ChEBI" id="CHEBI:29105"/>
    </cofactor>
</comment>
<evidence type="ECO:0000256" key="1">
    <source>
        <dbReference type="ARBA" id="ARBA00001947"/>
    </source>
</evidence>